<dbReference type="PANTHER" id="PTHR38111">
    <property type="entry name" value="ZN(2)-C6 FUNGAL-TYPE DOMAIN-CONTAINING PROTEIN-RELATED"/>
    <property type="match status" value="1"/>
</dbReference>
<reference evidence="1 2" key="1">
    <citation type="submission" date="2020-01" db="EMBL/GenBank/DDBJ databases">
        <title>Draft genome sequence of Aspergillus udagawae IFM 53868.</title>
        <authorList>
            <person name="Takahashi H."/>
            <person name="Yaguchi T."/>
        </authorList>
    </citation>
    <scope>NUCLEOTIDE SEQUENCE [LARGE SCALE GENOMIC DNA]</scope>
    <source>
        <strain evidence="1 2">IFM 53868</strain>
    </source>
</reference>
<sequence>MYEISECPARHIAGYYQHCQGLLSLIKVHGVDAHASGLGHQLFLAIRVHVIPYDLGQLKPSFLAEPSWMDKPWENAAKRPFDRIVDCMAYAPRLFHQLNIYSRLPYAEKEPLISSLMDEFEFLDNTLQVIYKQMKDAVSGPMYWSILSKDHNSAGDPMKGPLFYVAFQFPDLKTAATLMALWATSALLRRGWNALYEDLRQASFIGTVVVPRDVTSVVTEVCQSAEFCLNETNLMFGVFVASMPLAICKAVLQRDGHHDWRVAWVTGVLETLQHRGVQIVKYQCSSLIATVKPPWNTIEPAAISLHCPKTMRL</sequence>
<name>A0ABQ1AV23_9EURO</name>
<comment type="caution">
    <text evidence="1">The sequence shown here is derived from an EMBL/GenBank/DDBJ whole genome shotgun (WGS) entry which is preliminary data.</text>
</comment>
<accession>A0ABQ1AV23</accession>
<dbReference type="Proteomes" id="UP000465266">
    <property type="component" value="Unassembled WGS sequence"/>
</dbReference>
<organism evidence="1 2">
    <name type="scientific">Aspergillus udagawae</name>
    <dbReference type="NCBI Taxonomy" id="91492"/>
    <lineage>
        <taxon>Eukaryota</taxon>
        <taxon>Fungi</taxon>
        <taxon>Dikarya</taxon>
        <taxon>Ascomycota</taxon>
        <taxon>Pezizomycotina</taxon>
        <taxon>Eurotiomycetes</taxon>
        <taxon>Eurotiomycetidae</taxon>
        <taxon>Eurotiales</taxon>
        <taxon>Aspergillaceae</taxon>
        <taxon>Aspergillus</taxon>
        <taxon>Aspergillus subgen. Fumigati</taxon>
    </lineage>
</organism>
<gene>
    <name evidence="1" type="ORF">IFM53868_05551</name>
</gene>
<evidence type="ECO:0000313" key="2">
    <source>
        <dbReference type="Proteomes" id="UP000465266"/>
    </source>
</evidence>
<protein>
    <submittedName>
        <fullName evidence="1">Uncharacterized protein</fullName>
    </submittedName>
</protein>
<evidence type="ECO:0000313" key="1">
    <source>
        <dbReference type="EMBL" id="GFF88586.1"/>
    </source>
</evidence>
<dbReference type="InterPro" id="IPR053178">
    <property type="entry name" value="Osmoadaptation_assoc"/>
</dbReference>
<dbReference type="PANTHER" id="PTHR38111:SF11">
    <property type="entry name" value="TRANSCRIPTION FACTOR DOMAIN-CONTAINING PROTEIN-RELATED"/>
    <property type="match status" value="1"/>
</dbReference>
<proteinExistence type="predicted"/>
<dbReference type="EMBL" id="BLKG01000056">
    <property type="protein sequence ID" value="GFF88586.1"/>
    <property type="molecule type" value="Genomic_DNA"/>
</dbReference>
<keyword evidence="2" id="KW-1185">Reference proteome</keyword>